<dbReference type="InterPro" id="IPR029071">
    <property type="entry name" value="Ubiquitin-like_domsf"/>
</dbReference>
<dbReference type="EMBL" id="JBGFUD010011697">
    <property type="protein sequence ID" value="MFH4983282.1"/>
    <property type="molecule type" value="Genomic_DNA"/>
</dbReference>
<dbReference type="Pfam" id="PF00240">
    <property type="entry name" value="ubiquitin"/>
    <property type="match status" value="1"/>
</dbReference>
<keyword evidence="3" id="KW-1185">Reference proteome</keyword>
<sequence>MQEAVGVGMRGSDVITVTASRLHIPDKIIIKISISSTVDKLKEIISDRLKLPPETIKIMYKGRVLHGSTLKAQNMENDAKVVVLYTSNIDKNSALYLAMAGHFPQIESSELAQIVQRFLYIVDQRVKRMSLDDLENYARVVNRNTNT</sequence>
<evidence type="ECO:0000313" key="2">
    <source>
        <dbReference type="EMBL" id="MFH4983282.1"/>
    </source>
</evidence>
<dbReference type="InterPro" id="IPR000626">
    <property type="entry name" value="Ubiquitin-like_dom"/>
</dbReference>
<dbReference type="SUPFAM" id="SSF54236">
    <property type="entry name" value="Ubiquitin-like"/>
    <property type="match status" value="1"/>
</dbReference>
<dbReference type="Proteomes" id="UP001608902">
    <property type="component" value="Unassembled WGS sequence"/>
</dbReference>
<evidence type="ECO:0000259" key="1">
    <source>
        <dbReference type="PROSITE" id="PS50053"/>
    </source>
</evidence>
<dbReference type="AlphaFoldDB" id="A0ABD6F1M6"/>
<organism evidence="2 3">
    <name type="scientific">Gnathostoma spinigerum</name>
    <dbReference type="NCBI Taxonomy" id="75299"/>
    <lineage>
        <taxon>Eukaryota</taxon>
        <taxon>Metazoa</taxon>
        <taxon>Ecdysozoa</taxon>
        <taxon>Nematoda</taxon>
        <taxon>Chromadorea</taxon>
        <taxon>Rhabditida</taxon>
        <taxon>Spirurina</taxon>
        <taxon>Gnathostomatomorpha</taxon>
        <taxon>Gnathostomatoidea</taxon>
        <taxon>Gnathostomatidae</taxon>
        <taxon>Gnathostoma</taxon>
    </lineage>
</organism>
<evidence type="ECO:0000313" key="3">
    <source>
        <dbReference type="Proteomes" id="UP001608902"/>
    </source>
</evidence>
<feature type="domain" description="Ubiquitin-like" evidence="1">
    <location>
        <begin position="15"/>
        <end position="84"/>
    </location>
</feature>
<protein>
    <recommendedName>
        <fullName evidence="1">Ubiquitin-like domain-containing protein</fullName>
    </recommendedName>
</protein>
<dbReference type="Gene3D" id="3.10.20.90">
    <property type="entry name" value="Phosphatidylinositol 3-kinase Catalytic Subunit, Chain A, domain 1"/>
    <property type="match status" value="1"/>
</dbReference>
<comment type="caution">
    <text evidence="2">The sequence shown here is derived from an EMBL/GenBank/DDBJ whole genome shotgun (WGS) entry which is preliminary data.</text>
</comment>
<name>A0ABD6F1M6_9BILA</name>
<gene>
    <name evidence="2" type="ORF">AB6A40_009991</name>
</gene>
<proteinExistence type="predicted"/>
<dbReference type="PROSITE" id="PS50053">
    <property type="entry name" value="UBIQUITIN_2"/>
    <property type="match status" value="1"/>
</dbReference>
<dbReference type="SMART" id="SM00213">
    <property type="entry name" value="UBQ"/>
    <property type="match status" value="1"/>
</dbReference>
<accession>A0ABD6F1M6</accession>
<dbReference type="CDD" id="cd17039">
    <property type="entry name" value="Ubl_ubiquitin_like"/>
    <property type="match status" value="1"/>
</dbReference>
<reference evidence="2 3" key="1">
    <citation type="submission" date="2024-08" db="EMBL/GenBank/DDBJ databases">
        <title>Gnathostoma spinigerum genome.</title>
        <authorList>
            <person name="Gonzalez-Bertolin B."/>
            <person name="Monzon S."/>
            <person name="Zaballos A."/>
            <person name="Jimenez P."/>
            <person name="Dekumyoy P."/>
            <person name="Varona S."/>
            <person name="Cuesta I."/>
            <person name="Sumanam S."/>
            <person name="Adisakwattana P."/>
            <person name="Gasser R.B."/>
            <person name="Hernandez-Gonzalez A."/>
            <person name="Young N.D."/>
            <person name="Perteguer M.J."/>
        </authorList>
    </citation>
    <scope>NUCLEOTIDE SEQUENCE [LARGE SCALE GENOMIC DNA]</scope>
    <source>
        <strain evidence="2">AL3</strain>
        <tissue evidence="2">Liver</tissue>
    </source>
</reference>